<accession>A0A0J6URG5</accession>
<comment type="caution">
    <text evidence="9">The sequence shown here is derived from an EMBL/GenBank/DDBJ whole genome shotgun (WGS) entry which is preliminary data.</text>
</comment>
<dbReference type="Proteomes" id="UP000035929">
    <property type="component" value="Unassembled WGS sequence"/>
</dbReference>
<dbReference type="Gene3D" id="3.30.2090.10">
    <property type="entry name" value="Multidrug efflux transporter AcrB TolC docking domain, DN and DC subdomains"/>
    <property type="match status" value="2"/>
</dbReference>
<name>A0A0J6URG5_9HYPH</name>
<keyword evidence="7 8" id="KW-0472">Membrane</keyword>
<evidence type="ECO:0000256" key="8">
    <source>
        <dbReference type="SAM" id="Phobius"/>
    </source>
</evidence>
<protein>
    <recommendedName>
        <fullName evidence="11">Acriflavine resistance protein B</fullName>
    </recommendedName>
</protein>
<gene>
    <name evidence="9" type="ORF">VP06_26695</name>
</gene>
<dbReference type="OrthoDB" id="9807350at2"/>
<sequence length="1052" mass="110932">MSAPFILRPIATALLTLALILLGVIGYWALPVSALPAVDFPTIQVTTTYPGASPQVIETAVTAPLEHYLGQIAGLTRMNSTSAAGTSQITLQFDLARPIAVAAQDVQAQINAASGWMPVALLPGPPTYRLVNPADAPVLILALTSDILPLHEVSDYAQTEVIQKLSQVPGVGAVTVEGDQTRAVRLAVDPARIAGLGLSLEDVRRAVAASTLNLPKGSLDGPRQAFQVGANDQLLDSEAFRDVVIAYRNGAPVHLHDIGTARDGVENTDLAAWFDGRPAILLDVQRQPGANTLEVVDAIHALLPKLRAALPPALKIAVVTDRTVSIRAAIADVQVTLVLTVALVVLVVFLFLRKLWATVIPSVALPVSLVATFGAMALLGYSLDNLSLMALTIASGFVVDDAIVMIENIVRHIEAGEAPLPAALEGARQIGFTVVSLTVSLVAVFIPLLLMGGLVGRLFREFAVTLSLAVVISGIVSLTLTPMMCARLLAPEPPDHRPGRLYRWSEAGFEALTRLYMRGVDGVLAHRRTTLAVFALTVAATAWCSAAIPKGFIPEQDTGLLVGTTDAGADIAFPAMAERQGRIADIVAQDPAVRAVSSFVGAGTVNPTLNTGRLYIDIGPADRRDPAPRVIERLRRAVEGVPGIALHLQAAQDLTIETRSARTQYQYTLQALDGDSLRLWSRRLLAALRDEPALADVASDQQDEGLQLALTIDRKVAARYGITVDALDQILYDAFGQRQIATVYGALTQYRVVLGVDPAVRDAPDLLDRIYVTPGTSRALTAGDAANGVGAGYREAAAAVPLSAFVQVERRTAPLSITHQGLFPAVTLSFNVAPGSSLGAALDALSRAERRIGLPDTVTTGLSGAAAEFAASLRSTGILILAAIVTVYIVLGVLYESVIHPLTILSTLPSAGLGALVALMLAGMPFDLIALIGIILLIGIVKKNAIMMVDFALEAQRERGLTPEAAIRDACALRFRPIMMTTFAALLGALPLALGDGIGAELRRPLGVAIVGGLVVSQVLTLYTTPVIYLAFDALTRRRSRQPAALAAEQAS</sequence>
<evidence type="ECO:0000256" key="5">
    <source>
        <dbReference type="ARBA" id="ARBA00022692"/>
    </source>
</evidence>
<evidence type="ECO:0000313" key="9">
    <source>
        <dbReference type="EMBL" id="KMO28696.1"/>
    </source>
</evidence>
<evidence type="ECO:0000256" key="2">
    <source>
        <dbReference type="ARBA" id="ARBA00022448"/>
    </source>
</evidence>
<dbReference type="RefSeq" id="WP_048466821.1">
    <property type="nucleotide sequence ID" value="NZ_LABX01000237.1"/>
</dbReference>
<evidence type="ECO:0000256" key="6">
    <source>
        <dbReference type="ARBA" id="ARBA00022989"/>
    </source>
</evidence>
<evidence type="ECO:0000313" key="10">
    <source>
        <dbReference type="Proteomes" id="UP000035929"/>
    </source>
</evidence>
<dbReference type="FunFam" id="1.20.1640.10:FF:000001">
    <property type="entry name" value="Efflux pump membrane transporter"/>
    <property type="match status" value="1"/>
</dbReference>
<dbReference type="PATRIC" id="fig|270351.6.peg.3500"/>
<dbReference type="SUPFAM" id="SSF82866">
    <property type="entry name" value="Multidrug efflux transporter AcrB transmembrane domain"/>
    <property type="match status" value="2"/>
</dbReference>
<dbReference type="PANTHER" id="PTHR32063:SF78">
    <property type="entry name" value="ACRB_ACRD_ACRF FAMILY PROTEIN"/>
    <property type="match status" value="1"/>
</dbReference>
<feature type="transmembrane region" description="Helical" evidence="8">
    <location>
        <begin position="333"/>
        <end position="352"/>
    </location>
</feature>
<keyword evidence="5 8" id="KW-0812">Transmembrane</keyword>
<dbReference type="AlphaFoldDB" id="A0A0J6URG5"/>
<evidence type="ECO:0000256" key="4">
    <source>
        <dbReference type="ARBA" id="ARBA00022519"/>
    </source>
</evidence>
<proteinExistence type="predicted"/>
<keyword evidence="3" id="KW-1003">Cell membrane</keyword>
<feature type="transmembrane region" description="Helical" evidence="8">
    <location>
        <begin position="915"/>
        <end position="941"/>
    </location>
</feature>
<dbReference type="Pfam" id="PF00873">
    <property type="entry name" value="ACR_tran"/>
    <property type="match status" value="1"/>
</dbReference>
<dbReference type="Gene3D" id="3.30.70.1430">
    <property type="entry name" value="Multidrug efflux transporter AcrB pore domain"/>
    <property type="match status" value="2"/>
</dbReference>
<dbReference type="SUPFAM" id="SSF82714">
    <property type="entry name" value="Multidrug efflux transporter AcrB TolC docking domain, DN and DC subdomains"/>
    <property type="match status" value="2"/>
</dbReference>
<reference evidence="9 10" key="1">
    <citation type="submission" date="2015-03" db="EMBL/GenBank/DDBJ databases">
        <title>Genome sequencing of Methylobacterium aquaticum DSM16371 type strain.</title>
        <authorList>
            <person name="Chaudhry V."/>
            <person name="Patil P.B."/>
        </authorList>
    </citation>
    <scope>NUCLEOTIDE SEQUENCE [LARGE SCALE GENOMIC DNA]</scope>
    <source>
        <strain evidence="9 10">DSM 16371</strain>
    </source>
</reference>
<evidence type="ECO:0000256" key="7">
    <source>
        <dbReference type="ARBA" id="ARBA00023136"/>
    </source>
</evidence>
<dbReference type="GO" id="GO:0042910">
    <property type="term" value="F:xenobiotic transmembrane transporter activity"/>
    <property type="evidence" value="ECO:0007669"/>
    <property type="project" value="TreeGrafter"/>
</dbReference>
<organism evidence="9 10">
    <name type="scientific">Methylobacterium aquaticum</name>
    <dbReference type="NCBI Taxonomy" id="270351"/>
    <lineage>
        <taxon>Bacteria</taxon>
        <taxon>Pseudomonadati</taxon>
        <taxon>Pseudomonadota</taxon>
        <taxon>Alphaproteobacteria</taxon>
        <taxon>Hyphomicrobiales</taxon>
        <taxon>Methylobacteriaceae</taxon>
        <taxon>Methylobacterium</taxon>
    </lineage>
</organism>
<keyword evidence="6 8" id="KW-1133">Transmembrane helix</keyword>
<dbReference type="SUPFAM" id="SSF82693">
    <property type="entry name" value="Multidrug efflux transporter AcrB pore domain, PN1, PN2, PC1 and PC2 subdomains"/>
    <property type="match status" value="4"/>
</dbReference>
<feature type="transmembrane region" description="Helical" evidence="8">
    <location>
        <begin position="462"/>
        <end position="490"/>
    </location>
</feature>
<evidence type="ECO:0008006" key="11">
    <source>
        <dbReference type="Google" id="ProtNLM"/>
    </source>
</evidence>
<dbReference type="EMBL" id="LABX01000237">
    <property type="protein sequence ID" value="KMO28696.1"/>
    <property type="molecule type" value="Genomic_DNA"/>
</dbReference>
<feature type="transmembrane region" description="Helical" evidence="8">
    <location>
        <begin position="1006"/>
        <end position="1032"/>
    </location>
</feature>
<dbReference type="PRINTS" id="PR00702">
    <property type="entry name" value="ACRIFLAVINRP"/>
</dbReference>
<feature type="transmembrane region" description="Helical" evidence="8">
    <location>
        <begin position="878"/>
        <end position="895"/>
    </location>
</feature>
<dbReference type="Gene3D" id="1.20.1640.10">
    <property type="entry name" value="Multidrug efflux transporter AcrB transmembrane domain"/>
    <property type="match status" value="2"/>
</dbReference>
<dbReference type="GO" id="GO:0005886">
    <property type="term" value="C:plasma membrane"/>
    <property type="evidence" value="ECO:0007669"/>
    <property type="project" value="UniProtKB-SubCell"/>
</dbReference>
<dbReference type="Gene3D" id="3.30.70.1440">
    <property type="entry name" value="Multidrug efflux transporter AcrB pore domain"/>
    <property type="match status" value="1"/>
</dbReference>
<keyword evidence="2" id="KW-0813">Transport</keyword>
<feature type="transmembrane region" description="Helical" evidence="8">
    <location>
        <begin position="359"/>
        <end position="382"/>
    </location>
</feature>
<evidence type="ECO:0000256" key="1">
    <source>
        <dbReference type="ARBA" id="ARBA00004429"/>
    </source>
</evidence>
<feature type="transmembrane region" description="Helical" evidence="8">
    <location>
        <begin position="977"/>
        <end position="994"/>
    </location>
</feature>
<dbReference type="InterPro" id="IPR001036">
    <property type="entry name" value="Acrflvin-R"/>
</dbReference>
<dbReference type="Gene3D" id="3.30.70.1320">
    <property type="entry name" value="Multidrug efflux transporter AcrB pore domain like"/>
    <property type="match status" value="1"/>
</dbReference>
<feature type="transmembrane region" description="Helical" evidence="8">
    <location>
        <begin position="430"/>
        <end position="450"/>
    </location>
</feature>
<comment type="subcellular location">
    <subcellularLocation>
        <location evidence="1">Cell inner membrane</location>
        <topology evidence="1">Multi-pass membrane protein</topology>
    </subcellularLocation>
</comment>
<evidence type="ECO:0000256" key="3">
    <source>
        <dbReference type="ARBA" id="ARBA00022475"/>
    </source>
</evidence>
<dbReference type="PANTHER" id="PTHR32063">
    <property type="match status" value="1"/>
</dbReference>
<keyword evidence="4" id="KW-0997">Cell inner membrane</keyword>
<dbReference type="InterPro" id="IPR027463">
    <property type="entry name" value="AcrB_DN_DC_subdom"/>
</dbReference>